<feature type="non-terminal residue" evidence="1">
    <location>
        <position position="1"/>
    </location>
</feature>
<feature type="non-terminal residue" evidence="1">
    <location>
        <position position="182"/>
    </location>
</feature>
<dbReference type="AlphaFoldDB" id="A0A8S3K040"/>
<comment type="caution">
    <text evidence="1">The sequence shown here is derived from an EMBL/GenBank/DDBJ whole genome shotgun (WGS) entry which is preliminary data.</text>
</comment>
<evidence type="ECO:0000313" key="1">
    <source>
        <dbReference type="EMBL" id="CAF5223855.1"/>
    </source>
</evidence>
<sequence length="182" mass="21383">DCPIDDIRYIFEQICEQVLQATYFHVLEKNQQIHEANLNDNHETLIINIDNNLLILMRKFIEQLINLLDKAVVEQVKHSQGYFQLIYSYMKMNKNSIDDLLKLNTFTRLMNFLLGENIGARRWNSGQAKEFGIIHEIIATLVLAGNLTKETSNEQDLQLKNQMEIYFYGKCANRYLKEICYA</sequence>
<reference evidence="1" key="1">
    <citation type="submission" date="2021-02" db="EMBL/GenBank/DDBJ databases">
        <authorList>
            <person name="Nowell W R."/>
        </authorList>
    </citation>
    <scope>NUCLEOTIDE SEQUENCE</scope>
</reference>
<dbReference type="EMBL" id="CAJOBI010355918">
    <property type="protein sequence ID" value="CAF5223855.1"/>
    <property type="molecule type" value="Genomic_DNA"/>
</dbReference>
<organism evidence="1 2">
    <name type="scientific">Rotaria magnacalcarata</name>
    <dbReference type="NCBI Taxonomy" id="392030"/>
    <lineage>
        <taxon>Eukaryota</taxon>
        <taxon>Metazoa</taxon>
        <taxon>Spiralia</taxon>
        <taxon>Gnathifera</taxon>
        <taxon>Rotifera</taxon>
        <taxon>Eurotatoria</taxon>
        <taxon>Bdelloidea</taxon>
        <taxon>Philodinida</taxon>
        <taxon>Philodinidae</taxon>
        <taxon>Rotaria</taxon>
    </lineage>
</organism>
<gene>
    <name evidence="1" type="ORF">SMN809_LOCUS83520</name>
</gene>
<proteinExistence type="predicted"/>
<name>A0A8S3K040_9BILA</name>
<evidence type="ECO:0000313" key="2">
    <source>
        <dbReference type="Proteomes" id="UP000676336"/>
    </source>
</evidence>
<accession>A0A8S3K040</accession>
<protein>
    <submittedName>
        <fullName evidence="1">Uncharacterized protein</fullName>
    </submittedName>
</protein>
<dbReference type="Proteomes" id="UP000676336">
    <property type="component" value="Unassembled WGS sequence"/>
</dbReference>